<dbReference type="GO" id="GO:0004869">
    <property type="term" value="F:cysteine-type endopeptidase inhibitor activity"/>
    <property type="evidence" value="ECO:0007669"/>
    <property type="project" value="UniProtKB-KW"/>
</dbReference>
<dbReference type="InterPro" id="IPR000010">
    <property type="entry name" value="Cystatin_dom"/>
</dbReference>
<evidence type="ECO:0000256" key="3">
    <source>
        <dbReference type="ARBA" id="ARBA00022704"/>
    </source>
</evidence>
<dbReference type="InterPro" id="IPR027214">
    <property type="entry name" value="Cystatin"/>
</dbReference>
<organism evidence="9 10">
    <name type="scientific">Aegilops tauschii subsp. strangulata</name>
    <name type="common">Goatgrass</name>
    <dbReference type="NCBI Taxonomy" id="200361"/>
    <lineage>
        <taxon>Eukaryota</taxon>
        <taxon>Viridiplantae</taxon>
        <taxon>Streptophyta</taxon>
        <taxon>Embryophyta</taxon>
        <taxon>Tracheophyta</taxon>
        <taxon>Spermatophyta</taxon>
        <taxon>Magnoliopsida</taxon>
        <taxon>Liliopsida</taxon>
        <taxon>Poales</taxon>
        <taxon>Poaceae</taxon>
        <taxon>BOP clade</taxon>
        <taxon>Pooideae</taxon>
        <taxon>Triticodae</taxon>
        <taxon>Triticeae</taxon>
        <taxon>Triticinae</taxon>
        <taxon>Aegilops</taxon>
    </lineage>
</organism>
<evidence type="ECO:0000256" key="5">
    <source>
        <dbReference type="RuleBase" id="RU362130"/>
    </source>
</evidence>
<evidence type="ECO:0000313" key="9">
    <source>
        <dbReference type="EnsemblPlants" id="AET5Gv21123100.13"/>
    </source>
</evidence>
<reference evidence="10" key="1">
    <citation type="journal article" date="2014" name="Science">
        <title>Ancient hybridizations among the ancestral genomes of bread wheat.</title>
        <authorList>
            <consortium name="International Wheat Genome Sequencing Consortium,"/>
            <person name="Marcussen T."/>
            <person name="Sandve S.R."/>
            <person name="Heier L."/>
            <person name="Spannagl M."/>
            <person name="Pfeifer M."/>
            <person name="Jakobsen K.S."/>
            <person name="Wulff B.B."/>
            <person name="Steuernagel B."/>
            <person name="Mayer K.F."/>
            <person name="Olsen O.A."/>
        </authorList>
    </citation>
    <scope>NUCLEOTIDE SEQUENCE [LARGE SCALE GENOMIC DNA]</scope>
    <source>
        <strain evidence="10">cv. AL8/78</strain>
    </source>
</reference>
<reference evidence="9" key="5">
    <citation type="journal article" date="2021" name="G3 (Bethesda)">
        <title>Aegilops tauschii genome assembly Aet v5.0 features greater sequence contiguity and improved annotation.</title>
        <authorList>
            <person name="Wang L."/>
            <person name="Zhu T."/>
            <person name="Rodriguez J.C."/>
            <person name="Deal K.R."/>
            <person name="Dubcovsky J."/>
            <person name="McGuire P.E."/>
            <person name="Lux T."/>
            <person name="Spannagl M."/>
            <person name="Mayer K.F.X."/>
            <person name="Baldrich P."/>
            <person name="Meyers B.C."/>
            <person name="Huo N."/>
            <person name="Gu Y.Q."/>
            <person name="Zhou H."/>
            <person name="Devos K.M."/>
            <person name="Bennetzen J.L."/>
            <person name="Unver T."/>
            <person name="Budak H."/>
            <person name="Gulick P.J."/>
            <person name="Galiba G."/>
            <person name="Kalapos B."/>
            <person name="Nelson D.R."/>
            <person name="Li P."/>
            <person name="You F.M."/>
            <person name="Luo M.C."/>
            <person name="Dvorak J."/>
        </authorList>
    </citation>
    <scope>NUCLEOTIDE SEQUENCE [LARGE SCALE GENOMIC DNA]</scope>
    <source>
        <strain evidence="9">cv. AL8/78</strain>
    </source>
</reference>
<proteinExistence type="inferred from homology"/>
<dbReference type="InterPro" id="IPR046350">
    <property type="entry name" value="Cystatin_sf"/>
</dbReference>
<dbReference type="SUPFAM" id="SSF54403">
    <property type="entry name" value="Cystatin/monellin"/>
    <property type="match status" value="1"/>
</dbReference>
<feature type="domain" description="Cystatin" evidence="8">
    <location>
        <begin position="91"/>
        <end position="181"/>
    </location>
</feature>
<evidence type="ECO:0000313" key="10">
    <source>
        <dbReference type="Proteomes" id="UP000015105"/>
    </source>
</evidence>
<dbReference type="Pfam" id="PF16845">
    <property type="entry name" value="SQAPI"/>
    <property type="match status" value="1"/>
</dbReference>
<keyword evidence="7" id="KW-1133">Transmembrane helix</keyword>
<name>A0A453MBM5_AEGTS</name>
<comment type="similarity">
    <text evidence="1 5">Belongs to the cystatin family. Phytocystatin subfamily.</text>
</comment>
<dbReference type="AlphaFoldDB" id="A0A453MBM5"/>
<evidence type="ECO:0000256" key="6">
    <source>
        <dbReference type="SAM" id="MobiDB-lite"/>
    </source>
</evidence>
<keyword evidence="2 5" id="KW-0646">Protease inhibitor</keyword>
<accession>A0A453MBM5</accession>
<keyword evidence="4" id="KW-0611">Plant defense</keyword>
<evidence type="ECO:0000259" key="8">
    <source>
        <dbReference type="SMART" id="SM00043"/>
    </source>
</evidence>
<feature type="transmembrane region" description="Helical" evidence="7">
    <location>
        <begin position="53"/>
        <end position="71"/>
    </location>
</feature>
<dbReference type="Gene3D" id="3.10.450.10">
    <property type="match status" value="1"/>
</dbReference>
<keyword evidence="7" id="KW-0812">Transmembrane</keyword>
<reference evidence="9" key="4">
    <citation type="submission" date="2019-03" db="UniProtKB">
        <authorList>
            <consortium name="EnsemblPlants"/>
        </authorList>
    </citation>
    <scope>IDENTIFICATION</scope>
</reference>
<keyword evidence="3 5" id="KW-0789">Thiol protease inhibitor</keyword>
<evidence type="ECO:0000256" key="2">
    <source>
        <dbReference type="ARBA" id="ARBA00022690"/>
    </source>
</evidence>
<evidence type="ECO:0000256" key="4">
    <source>
        <dbReference type="ARBA" id="ARBA00022821"/>
    </source>
</evidence>
<feature type="region of interest" description="Disordered" evidence="6">
    <location>
        <begin position="1"/>
        <end position="23"/>
    </location>
</feature>
<protein>
    <recommendedName>
        <fullName evidence="5">Cysteine proteinase inhibitor</fullName>
    </recommendedName>
</protein>
<dbReference type="EnsemblPlants" id="AET5Gv21123100.13">
    <property type="protein sequence ID" value="AET5Gv21123100.13"/>
    <property type="gene ID" value="AET5Gv21123100"/>
</dbReference>
<dbReference type="CDD" id="cd00042">
    <property type="entry name" value="CY"/>
    <property type="match status" value="1"/>
</dbReference>
<reference evidence="9" key="3">
    <citation type="journal article" date="2017" name="Nature">
        <title>Genome sequence of the progenitor of the wheat D genome Aegilops tauschii.</title>
        <authorList>
            <person name="Luo M.C."/>
            <person name="Gu Y.Q."/>
            <person name="Puiu D."/>
            <person name="Wang H."/>
            <person name="Twardziok S.O."/>
            <person name="Deal K.R."/>
            <person name="Huo N."/>
            <person name="Zhu T."/>
            <person name="Wang L."/>
            <person name="Wang Y."/>
            <person name="McGuire P.E."/>
            <person name="Liu S."/>
            <person name="Long H."/>
            <person name="Ramasamy R.K."/>
            <person name="Rodriguez J.C."/>
            <person name="Van S.L."/>
            <person name="Yuan L."/>
            <person name="Wang Z."/>
            <person name="Xia Z."/>
            <person name="Xiao L."/>
            <person name="Anderson O.D."/>
            <person name="Ouyang S."/>
            <person name="Liang Y."/>
            <person name="Zimin A.V."/>
            <person name="Pertea G."/>
            <person name="Qi P."/>
            <person name="Bennetzen J.L."/>
            <person name="Dai X."/>
            <person name="Dawson M.W."/>
            <person name="Muller H.G."/>
            <person name="Kugler K."/>
            <person name="Rivarola-Duarte L."/>
            <person name="Spannagl M."/>
            <person name="Mayer K.F.X."/>
            <person name="Lu F.H."/>
            <person name="Bevan M.W."/>
            <person name="Leroy P."/>
            <person name="Li P."/>
            <person name="You F.M."/>
            <person name="Sun Q."/>
            <person name="Liu Z."/>
            <person name="Lyons E."/>
            <person name="Wicker T."/>
            <person name="Salzberg S.L."/>
            <person name="Devos K.M."/>
            <person name="Dvorak J."/>
        </authorList>
    </citation>
    <scope>NUCLEOTIDE SEQUENCE [LARGE SCALE GENOMIC DNA]</scope>
    <source>
        <strain evidence="9">cv. AL8/78</strain>
    </source>
</reference>
<evidence type="ECO:0000256" key="1">
    <source>
        <dbReference type="ARBA" id="ARBA00007233"/>
    </source>
</evidence>
<reference evidence="10" key="2">
    <citation type="journal article" date="2017" name="Nat. Plants">
        <title>The Aegilops tauschii genome reveals multiple impacts of transposons.</title>
        <authorList>
            <person name="Zhao G."/>
            <person name="Zou C."/>
            <person name="Li K."/>
            <person name="Wang K."/>
            <person name="Li T."/>
            <person name="Gao L."/>
            <person name="Zhang X."/>
            <person name="Wang H."/>
            <person name="Yang Z."/>
            <person name="Liu X."/>
            <person name="Jiang W."/>
            <person name="Mao L."/>
            <person name="Kong X."/>
            <person name="Jiao Y."/>
            <person name="Jia J."/>
        </authorList>
    </citation>
    <scope>NUCLEOTIDE SEQUENCE [LARGE SCALE GENOMIC DNA]</scope>
    <source>
        <strain evidence="10">cv. AL8/78</strain>
    </source>
</reference>
<keyword evidence="10" id="KW-1185">Reference proteome</keyword>
<dbReference type="SMART" id="SM00043">
    <property type="entry name" value="CY"/>
    <property type="match status" value="1"/>
</dbReference>
<dbReference type="PANTHER" id="PTHR11413:SF114">
    <property type="entry name" value="CYSTEINE PROTEINASE INHIBITOR"/>
    <property type="match status" value="1"/>
</dbReference>
<dbReference type="GO" id="GO:0006952">
    <property type="term" value="P:defense response"/>
    <property type="evidence" value="ECO:0007669"/>
    <property type="project" value="UniProtKB-KW"/>
</dbReference>
<dbReference type="Proteomes" id="UP000015105">
    <property type="component" value="Chromosome 5D"/>
</dbReference>
<keyword evidence="7" id="KW-0472">Membrane</keyword>
<evidence type="ECO:0000256" key="7">
    <source>
        <dbReference type="SAM" id="Phobius"/>
    </source>
</evidence>
<dbReference type="Gramene" id="AET5Gv21123100.13">
    <property type="protein sequence ID" value="AET5Gv21123100.13"/>
    <property type="gene ID" value="AET5Gv21123100"/>
</dbReference>
<dbReference type="PANTHER" id="PTHR11413">
    <property type="entry name" value="CYSTATIN FAMILY MEMBER"/>
    <property type="match status" value="1"/>
</dbReference>
<sequence length="188" mass="20904">TATPAIRRPNRAPPQPLQVSSQAIRRRKIEPSSPLLRRCSRTRSTEMWKHHRVLGSVAALLLLLALVLPSIQTQKQSAREKAAMAAEPARRLAGGIVDSLGRENDPYIVDLARFAVSEHNKEGNTQLELEKVVKVKEQAVAGRLYYITIQVDEGGAKKLYEAKVLEQLWLDVKKLVEFKPAEGASPNV</sequence>